<evidence type="ECO:0000259" key="6">
    <source>
        <dbReference type="PROSITE" id="PS50109"/>
    </source>
</evidence>
<keyword evidence="5" id="KW-0902">Two-component regulatory system</keyword>
<dbReference type="Gene3D" id="3.30.565.10">
    <property type="entry name" value="Histidine kinase-like ATPase, C-terminal domain"/>
    <property type="match status" value="1"/>
</dbReference>
<dbReference type="GO" id="GO:0016301">
    <property type="term" value="F:kinase activity"/>
    <property type="evidence" value="ECO:0007669"/>
    <property type="project" value="UniProtKB-KW"/>
</dbReference>
<dbReference type="SUPFAM" id="SSF55781">
    <property type="entry name" value="GAF domain-like"/>
    <property type="match status" value="1"/>
</dbReference>
<organism evidence="7 8">
    <name type="scientific">Cyanobacterium stanieri LEGE 03274</name>
    <dbReference type="NCBI Taxonomy" id="1828756"/>
    <lineage>
        <taxon>Bacteria</taxon>
        <taxon>Bacillati</taxon>
        <taxon>Cyanobacteriota</taxon>
        <taxon>Cyanophyceae</taxon>
        <taxon>Oscillatoriophycideae</taxon>
        <taxon>Chroococcales</taxon>
        <taxon>Geminocystaceae</taxon>
        <taxon>Cyanobacterium</taxon>
    </lineage>
</organism>
<protein>
    <recommendedName>
        <fullName evidence="2">histidine kinase</fullName>
        <ecNumber evidence="2">2.7.13.3</ecNumber>
    </recommendedName>
</protein>
<comment type="caution">
    <text evidence="7">The sequence shown here is derived from an EMBL/GenBank/DDBJ whole genome shotgun (WGS) entry which is preliminary data.</text>
</comment>
<keyword evidence="4 7" id="KW-0808">Transferase</keyword>
<dbReference type="InterPro" id="IPR004358">
    <property type="entry name" value="Sig_transdc_His_kin-like_C"/>
</dbReference>
<evidence type="ECO:0000313" key="7">
    <source>
        <dbReference type="EMBL" id="MBE9223145.1"/>
    </source>
</evidence>
<keyword evidence="4 7" id="KW-0418">Kinase</keyword>
<dbReference type="SMART" id="SM00388">
    <property type="entry name" value="HisKA"/>
    <property type="match status" value="1"/>
</dbReference>
<evidence type="ECO:0000256" key="5">
    <source>
        <dbReference type="ARBA" id="ARBA00023012"/>
    </source>
</evidence>
<dbReference type="PRINTS" id="PR00344">
    <property type="entry name" value="BCTRLSENSOR"/>
</dbReference>
<accession>A0ABR9V5H4</accession>
<dbReference type="InterPro" id="IPR036097">
    <property type="entry name" value="HisK_dim/P_sf"/>
</dbReference>
<keyword evidence="8" id="KW-1185">Reference proteome</keyword>
<dbReference type="EC" id="2.7.13.3" evidence="2"/>
<evidence type="ECO:0000313" key="8">
    <source>
        <dbReference type="Proteomes" id="UP000654604"/>
    </source>
</evidence>
<evidence type="ECO:0000256" key="2">
    <source>
        <dbReference type="ARBA" id="ARBA00012438"/>
    </source>
</evidence>
<dbReference type="SMART" id="SM00065">
    <property type="entry name" value="GAF"/>
    <property type="match status" value="1"/>
</dbReference>
<comment type="catalytic activity">
    <reaction evidence="1">
        <text>ATP + protein L-histidine = ADP + protein N-phospho-L-histidine.</text>
        <dbReference type="EC" id="2.7.13.3"/>
    </reaction>
</comment>
<evidence type="ECO:0000256" key="3">
    <source>
        <dbReference type="ARBA" id="ARBA00022553"/>
    </source>
</evidence>
<dbReference type="SUPFAM" id="SSF47384">
    <property type="entry name" value="Homodimeric domain of signal transducing histidine kinase"/>
    <property type="match status" value="1"/>
</dbReference>
<feature type="domain" description="Histidine kinase" evidence="6">
    <location>
        <begin position="188"/>
        <end position="406"/>
    </location>
</feature>
<keyword evidence="3" id="KW-0597">Phosphoprotein</keyword>
<dbReference type="Gene3D" id="3.30.450.40">
    <property type="match status" value="1"/>
</dbReference>
<dbReference type="InterPro" id="IPR003661">
    <property type="entry name" value="HisK_dim/P_dom"/>
</dbReference>
<dbReference type="PROSITE" id="PS50109">
    <property type="entry name" value="HIS_KIN"/>
    <property type="match status" value="1"/>
</dbReference>
<dbReference type="Proteomes" id="UP000654604">
    <property type="component" value="Unassembled WGS sequence"/>
</dbReference>
<dbReference type="PANTHER" id="PTHR43102">
    <property type="entry name" value="SLR1143 PROTEIN"/>
    <property type="match status" value="1"/>
</dbReference>
<dbReference type="InterPro" id="IPR003018">
    <property type="entry name" value="GAF"/>
</dbReference>
<dbReference type="PANTHER" id="PTHR43102:SF2">
    <property type="entry name" value="GAF DOMAIN-CONTAINING PROTEIN"/>
    <property type="match status" value="1"/>
</dbReference>
<proteinExistence type="predicted"/>
<dbReference type="InterPro" id="IPR005467">
    <property type="entry name" value="His_kinase_dom"/>
</dbReference>
<gene>
    <name evidence="7" type="ORF">IQ215_10605</name>
</gene>
<dbReference type="RefSeq" id="WP_193801288.1">
    <property type="nucleotide sequence ID" value="NZ_JADEWC010000024.1"/>
</dbReference>
<dbReference type="InterPro" id="IPR003594">
    <property type="entry name" value="HATPase_dom"/>
</dbReference>
<dbReference type="Pfam" id="PF01590">
    <property type="entry name" value="GAF"/>
    <property type="match status" value="1"/>
</dbReference>
<reference evidence="7 8" key="1">
    <citation type="submission" date="2020-10" db="EMBL/GenBank/DDBJ databases">
        <authorList>
            <person name="Castelo-Branco R."/>
            <person name="Eusebio N."/>
            <person name="Adriana R."/>
            <person name="Vieira A."/>
            <person name="Brugerolle De Fraissinette N."/>
            <person name="Rezende De Castro R."/>
            <person name="Schneider M.P."/>
            <person name="Vasconcelos V."/>
            <person name="Leao P.N."/>
        </authorList>
    </citation>
    <scope>NUCLEOTIDE SEQUENCE [LARGE SCALE GENOMIC DNA]</scope>
    <source>
        <strain evidence="7 8">LEGE 03274</strain>
    </source>
</reference>
<name>A0ABR9V5H4_9CHRO</name>
<dbReference type="Pfam" id="PF02518">
    <property type="entry name" value="HATPase_c"/>
    <property type="match status" value="1"/>
</dbReference>
<sequence length="406" mass="45775">MKIAPKPDNEQERINALLAYDILDTEFEQVYDELTELASSICQTPIALISLIDENRQWFKSRVGLEARETNRDIAFCSHAILKQEEVLIVEDATKDERFADNPLVLKNPSIRFYAGAPLITPNGFALGTLCAIDTKPKTLTAAQEKALKILAKQVISQLELRLSFKKLQTYSTELRQINAGKDRFFSIIAHDLKSPFNAMLGFAEILHKDVDNLDDEQIKEISSDIYSTGKSTLKLLDNLLQWSMLETGNLSWRPKRLNLREVVEEVLELLSGTAFHKKIILVNEVSPDINIYGDLIMLESVIQNLVNNAIKFSHMGEKITITCELENNNLVRVIVADSGVGMTQEQMNRLFEIEYTATKLGTEGEKGTGLGLLLCKEFVHRNGGSFRVESDLHQGSRFSFTIPRI</sequence>
<dbReference type="CDD" id="cd00082">
    <property type="entry name" value="HisKA"/>
    <property type="match status" value="1"/>
</dbReference>
<dbReference type="InterPro" id="IPR029016">
    <property type="entry name" value="GAF-like_dom_sf"/>
</dbReference>
<dbReference type="InterPro" id="IPR036890">
    <property type="entry name" value="HATPase_C_sf"/>
</dbReference>
<dbReference type="Gene3D" id="1.10.287.130">
    <property type="match status" value="1"/>
</dbReference>
<dbReference type="Pfam" id="PF00512">
    <property type="entry name" value="HisKA"/>
    <property type="match status" value="1"/>
</dbReference>
<dbReference type="SUPFAM" id="SSF55874">
    <property type="entry name" value="ATPase domain of HSP90 chaperone/DNA topoisomerase II/histidine kinase"/>
    <property type="match status" value="1"/>
</dbReference>
<dbReference type="SMART" id="SM00387">
    <property type="entry name" value="HATPase_c"/>
    <property type="match status" value="1"/>
</dbReference>
<evidence type="ECO:0000256" key="1">
    <source>
        <dbReference type="ARBA" id="ARBA00000085"/>
    </source>
</evidence>
<evidence type="ECO:0000256" key="4">
    <source>
        <dbReference type="ARBA" id="ARBA00022777"/>
    </source>
</evidence>
<dbReference type="EMBL" id="JADEWC010000024">
    <property type="protein sequence ID" value="MBE9223145.1"/>
    <property type="molecule type" value="Genomic_DNA"/>
</dbReference>